<dbReference type="CDD" id="cd16143">
    <property type="entry name" value="ARS_like"/>
    <property type="match status" value="1"/>
</dbReference>
<evidence type="ECO:0000256" key="4">
    <source>
        <dbReference type="ARBA" id="ARBA00022837"/>
    </source>
</evidence>
<evidence type="ECO:0000256" key="5">
    <source>
        <dbReference type="SAM" id="MobiDB-lite"/>
    </source>
</evidence>
<keyword evidence="4" id="KW-0106">Calcium</keyword>
<organism evidence="8 9">
    <name type="scientific">Posidoniimonas polymericola</name>
    <dbReference type="NCBI Taxonomy" id="2528002"/>
    <lineage>
        <taxon>Bacteria</taxon>
        <taxon>Pseudomonadati</taxon>
        <taxon>Planctomycetota</taxon>
        <taxon>Planctomycetia</taxon>
        <taxon>Pirellulales</taxon>
        <taxon>Lacipirellulaceae</taxon>
        <taxon>Posidoniimonas</taxon>
    </lineage>
</organism>
<dbReference type="PANTHER" id="PTHR42693:SF53">
    <property type="entry name" value="ENDO-4-O-SULFATASE"/>
    <property type="match status" value="1"/>
</dbReference>
<dbReference type="PANTHER" id="PTHR42693">
    <property type="entry name" value="ARYLSULFATASE FAMILY MEMBER"/>
    <property type="match status" value="1"/>
</dbReference>
<dbReference type="GO" id="GO:0004065">
    <property type="term" value="F:arylsulfatase activity"/>
    <property type="evidence" value="ECO:0007669"/>
    <property type="project" value="UniProtKB-EC"/>
</dbReference>
<feature type="region of interest" description="Disordered" evidence="5">
    <location>
        <begin position="463"/>
        <end position="490"/>
    </location>
</feature>
<evidence type="ECO:0000256" key="6">
    <source>
        <dbReference type="SAM" id="SignalP"/>
    </source>
</evidence>
<reference evidence="8 9" key="1">
    <citation type="submission" date="2019-02" db="EMBL/GenBank/DDBJ databases">
        <title>Deep-cultivation of Planctomycetes and their phenomic and genomic characterization uncovers novel biology.</title>
        <authorList>
            <person name="Wiegand S."/>
            <person name="Jogler M."/>
            <person name="Boedeker C."/>
            <person name="Pinto D."/>
            <person name="Vollmers J."/>
            <person name="Rivas-Marin E."/>
            <person name="Kohn T."/>
            <person name="Peeters S.H."/>
            <person name="Heuer A."/>
            <person name="Rast P."/>
            <person name="Oberbeckmann S."/>
            <person name="Bunk B."/>
            <person name="Jeske O."/>
            <person name="Meyerdierks A."/>
            <person name="Storesund J.E."/>
            <person name="Kallscheuer N."/>
            <person name="Luecker S."/>
            <person name="Lage O.M."/>
            <person name="Pohl T."/>
            <person name="Merkel B.J."/>
            <person name="Hornburger P."/>
            <person name="Mueller R.-W."/>
            <person name="Bruemmer F."/>
            <person name="Labrenz M."/>
            <person name="Spormann A.M."/>
            <person name="Op Den Camp H."/>
            <person name="Overmann J."/>
            <person name="Amann R."/>
            <person name="Jetten M.S.M."/>
            <person name="Mascher T."/>
            <person name="Medema M.H."/>
            <person name="Devos D.P."/>
            <person name="Kaster A.-K."/>
            <person name="Ovreas L."/>
            <person name="Rohde M."/>
            <person name="Galperin M.Y."/>
            <person name="Jogler C."/>
        </authorList>
    </citation>
    <scope>NUCLEOTIDE SEQUENCE [LARGE SCALE GENOMIC DNA]</scope>
    <source>
        <strain evidence="8 9">Pla123a</strain>
    </source>
</reference>
<keyword evidence="6" id="KW-0732">Signal</keyword>
<gene>
    <name evidence="8" type="primary">atsA_2</name>
    <name evidence="8" type="ORF">Pla123a_03120</name>
</gene>
<dbReference type="InterPro" id="IPR024607">
    <property type="entry name" value="Sulfatase_CS"/>
</dbReference>
<dbReference type="PROSITE" id="PS00523">
    <property type="entry name" value="SULFATASE_1"/>
    <property type="match status" value="1"/>
</dbReference>
<keyword evidence="2" id="KW-0479">Metal-binding</keyword>
<evidence type="ECO:0000256" key="1">
    <source>
        <dbReference type="ARBA" id="ARBA00008779"/>
    </source>
</evidence>
<dbReference type="RefSeq" id="WP_146583765.1">
    <property type="nucleotide sequence ID" value="NZ_SJPO01000001.1"/>
</dbReference>
<dbReference type="InterPro" id="IPR017850">
    <property type="entry name" value="Alkaline_phosphatase_core_sf"/>
</dbReference>
<keyword evidence="9" id="KW-1185">Reference proteome</keyword>
<evidence type="ECO:0000313" key="8">
    <source>
        <dbReference type="EMBL" id="TWT85505.1"/>
    </source>
</evidence>
<feature type="signal peptide" evidence="6">
    <location>
        <begin position="1"/>
        <end position="18"/>
    </location>
</feature>
<feature type="chain" id="PRO_5023033479" evidence="6">
    <location>
        <begin position="19"/>
        <end position="490"/>
    </location>
</feature>
<evidence type="ECO:0000256" key="2">
    <source>
        <dbReference type="ARBA" id="ARBA00022723"/>
    </source>
</evidence>
<dbReference type="Pfam" id="PF00884">
    <property type="entry name" value="Sulfatase"/>
    <property type="match status" value="1"/>
</dbReference>
<accession>A0A5C5ZEB5</accession>
<proteinExistence type="inferred from homology"/>
<dbReference type="Gene3D" id="3.30.1120.10">
    <property type="match status" value="1"/>
</dbReference>
<dbReference type="OrthoDB" id="9783154at2"/>
<dbReference type="EC" id="3.1.6.1" evidence="8"/>
<name>A0A5C5ZEB5_9BACT</name>
<evidence type="ECO:0000259" key="7">
    <source>
        <dbReference type="Pfam" id="PF00884"/>
    </source>
</evidence>
<dbReference type="GO" id="GO:0046872">
    <property type="term" value="F:metal ion binding"/>
    <property type="evidence" value="ECO:0007669"/>
    <property type="project" value="UniProtKB-KW"/>
</dbReference>
<dbReference type="AlphaFoldDB" id="A0A5C5ZEB5"/>
<dbReference type="EMBL" id="SJPO01000001">
    <property type="protein sequence ID" value="TWT85505.1"/>
    <property type="molecule type" value="Genomic_DNA"/>
</dbReference>
<protein>
    <submittedName>
        <fullName evidence="8">Arylsulfatase</fullName>
        <ecNumber evidence="8">3.1.6.1</ecNumber>
    </submittedName>
</protein>
<comment type="similarity">
    <text evidence="1">Belongs to the sulfatase family.</text>
</comment>
<keyword evidence="3 8" id="KW-0378">Hydrolase</keyword>
<dbReference type="Gene3D" id="3.40.720.10">
    <property type="entry name" value="Alkaline Phosphatase, subunit A"/>
    <property type="match status" value="1"/>
</dbReference>
<sequence length="490" mass="52939" precursor="true">MKVAVLICVAAVSAFAGAGQTHAAARPNIVYILCDDLGIGDVHAFNPDRGKIATPSIDRLAAEGMMLTDAHTSSSVCTPSRYSILTGRYAWRTRLQSGVLWGKGAPLIAEGRPTVASFLKEQGYATACLGKWHLGLGFADEEYTAPLTDSPIDHGFDYFFGISASLDIPPFAWIENRRFTEVPSVKKTFYREGEAAPGFEAVDVLPTLTDRAVAYVREHAPRDEPYFLYLPYASPHTPIVPTEEWRGRSGLGDYADFVMQTDHSIGQVMEAIDASGEADNTIVIVTSDNGFAPAAGVERHEDNGHFPSAGFRGYKADVWEGGHRVPLVVRWPAVVAAGSRSEQLVGLIDLFATVADVLEQDPPAGAAEDSVSLLPILQGHDEPVRDSTIHHSIDGCFALRDGAWKLARCAGSGGWAQPREKQAAQQGLPPVQLYNLTADIAEQHNLQAERSDVVERMNTKLTEAVRSGRTTPGGPAENDVPVTIDKKPKK</sequence>
<evidence type="ECO:0000313" key="9">
    <source>
        <dbReference type="Proteomes" id="UP000318478"/>
    </source>
</evidence>
<evidence type="ECO:0000256" key="3">
    <source>
        <dbReference type="ARBA" id="ARBA00022801"/>
    </source>
</evidence>
<dbReference type="InterPro" id="IPR000917">
    <property type="entry name" value="Sulfatase_N"/>
</dbReference>
<dbReference type="SUPFAM" id="SSF53649">
    <property type="entry name" value="Alkaline phosphatase-like"/>
    <property type="match status" value="1"/>
</dbReference>
<dbReference type="InterPro" id="IPR050738">
    <property type="entry name" value="Sulfatase"/>
</dbReference>
<feature type="domain" description="Sulfatase N-terminal" evidence="7">
    <location>
        <begin position="27"/>
        <end position="358"/>
    </location>
</feature>
<comment type="caution">
    <text evidence="8">The sequence shown here is derived from an EMBL/GenBank/DDBJ whole genome shotgun (WGS) entry which is preliminary data.</text>
</comment>
<dbReference type="Proteomes" id="UP000318478">
    <property type="component" value="Unassembled WGS sequence"/>
</dbReference>